<sequence>MSNYYNAVEMSPVLAPGPEATAPERFEGIYRMPSFVTIPTSDLTASVDFWTQGLDFFELFSVPGQLVHLRRWAFQDVLLVPTPVTLEQEAPAMSVSFACLLDQIDDLEQRCRAAGVGAVGEPVDTPWGSRDLEVIAPEKARVVFTATKPFDPASATAQNLEAMGITAPDAVRQDNEVHA</sequence>
<dbReference type="PROSITE" id="PS51819">
    <property type="entry name" value="VOC"/>
    <property type="match status" value="1"/>
</dbReference>
<dbReference type="InterPro" id="IPR004360">
    <property type="entry name" value="Glyas_Fos-R_dOase_dom"/>
</dbReference>
<dbReference type="Pfam" id="PF00903">
    <property type="entry name" value="Glyoxalase"/>
    <property type="match status" value="1"/>
</dbReference>
<dbReference type="InterPro" id="IPR029068">
    <property type="entry name" value="Glyas_Bleomycin-R_OHBP_Dase"/>
</dbReference>
<feature type="domain" description="VOC" evidence="1">
    <location>
        <begin position="32"/>
        <end position="147"/>
    </location>
</feature>
<dbReference type="EMBL" id="PKJT01000017">
    <property type="protein sequence ID" value="PKZ79676.1"/>
    <property type="molecule type" value="Genomic_DNA"/>
</dbReference>
<comment type="caution">
    <text evidence="2">The sequence shown here is derived from an EMBL/GenBank/DDBJ whole genome shotgun (WGS) entry which is preliminary data.</text>
</comment>
<reference evidence="2 3" key="1">
    <citation type="submission" date="2017-12" db="EMBL/GenBank/DDBJ databases">
        <title>Phylogenetic diversity of female urinary microbiome.</title>
        <authorList>
            <person name="Thomas-White K."/>
            <person name="Wolfe A.J."/>
        </authorList>
    </citation>
    <scope>NUCLEOTIDE SEQUENCE [LARGE SCALE GENOMIC DNA]</scope>
    <source>
        <strain evidence="2 3">UMB0038</strain>
    </source>
</reference>
<evidence type="ECO:0000259" key="1">
    <source>
        <dbReference type="PROSITE" id="PS51819"/>
    </source>
</evidence>
<name>A0AAX0VHU8_MICLU</name>
<dbReference type="RefSeq" id="WP_101966174.1">
    <property type="nucleotide sequence ID" value="NZ_JANGFO010000048.1"/>
</dbReference>
<evidence type="ECO:0000313" key="3">
    <source>
        <dbReference type="Proteomes" id="UP000234847"/>
    </source>
</evidence>
<organism evidence="2 3">
    <name type="scientific">Micrococcus luteus</name>
    <name type="common">Micrococcus lysodeikticus</name>
    <dbReference type="NCBI Taxonomy" id="1270"/>
    <lineage>
        <taxon>Bacteria</taxon>
        <taxon>Bacillati</taxon>
        <taxon>Actinomycetota</taxon>
        <taxon>Actinomycetes</taxon>
        <taxon>Micrococcales</taxon>
        <taxon>Micrococcaceae</taxon>
        <taxon>Micrococcus</taxon>
    </lineage>
</organism>
<dbReference type="InterPro" id="IPR037523">
    <property type="entry name" value="VOC_core"/>
</dbReference>
<dbReference type="AlphaFoldDB" id="A0AAX0VHU8"/>
<protein>
    <submittedName>
        <fullName evidence="2">Glycosyltransferase</fullName>
    </submittedName>
</protein>
<dbReference type="Gene3D" id="3.10.180.10">
    <property type="entry name" value="2,3-Dihydroxybiphenyl 1,2-Dioxygenase, domain 1"/>
    <property type="match status" value="1"/>
</dbReference>
<evidence type="ECO:0000313" key="2">
    <source>
        <dbReference type="EMBL" id="PKZ79676.1"/>
    </source>
</evidence>
<proteinExistence type="predicted"/>
<dbReference type="SUPFAM" id="SSF54593">
    <property type="entry name" value="Glyoxalase/Bleomycin resistance protein/Dihydroxybiphenyl dioxygenase"/>
    <property type="match status" value="1"/>
</dbReference>
<gene>
    <name evidence="2" type="ORF">CYJ95_11385</name>
</gene>
<dbReference type="Proteomes" id="UP000234847">
    <property type="component" value="Unassembled WGS sequence"/>
</dbReference>
<accession>A0AAX0VHU8</accession>